<evidence type="ECO:0000256" key="1">
    <source>
        <dbReference type="SAM" id="MobiDB-lite"/>
    </source>
</evidence>
<reference evidence="2 3" key="1">
    <citation type="submission" date="2015-12" db="EMBL/GenBank/DDBJ databases">
        <title>Genome sequence of Aneurinibacillus soli.</title>
        <authorList>
            <person name="Lee J.S."/>
            <person name="Lee K.C."/>
            <person name="Kim K.K."/>
            <person name="Lee B.W."/>
        </authorList>
    </citation>
    <scope>NUCLEOTIDE SEQUENCE [LARGE SCALE GENOMIC DNA]</scope>
    <source>
        <strain evidence="2 3">CB4</strain>
    </source>
</reference>
<name>A0A0U5B0N4_9BACL</name>
<dbReference type="AlphaFoldDB" id="A0A0U5B0N4"/>
<evidence type="ECO:0000313" key="3">
    <source>
        <dbReference type="Proteomes" id="UP000217696"/>
    </source>
</evidence>
<dbReference type="Proteomes" id="UP000217696">
    <property type="component" value="Chromosome"/>
</dbReference>
<organism evidence="2 3">
    <name type="scientific">Aneurinibacillus soli</name>
    <dbReference type="NCBI Taxonomy" id="1500254"/>
    <lineage>
        <taxon>Bacteria</taxon>
        <taxon>Bacillati</taxon>
        <taxon>Bacillota</taxon>
        <taxon>Bacilli</taxon>
        <taxon>Bacillales</taxon>
        <taxon>Paenibacillaceae</taxon>
        <taxon>Aneurinibacillus group</taxon>
        <taxon>Aneurinibacillus</taxon>
    </lineage>
</organism>
<sequence>MQKIVKPIVFNLDNPHDKALYDYCMSQATSKSTIGKETTNFSGWAKKALTSYMDMKVYNYGVHPSHKQTDHLSTAPDHISSSHPINITNQSNSHEQLDMDDFL</sequence>
<gene>
    <name evidence="2" type="ORF">CB4_02320</name>
</gene>
<feature type="region of interest" description="Disordered" evidence="1">
    <location>
        <begin position="66"/>
        <end position="103"/>
    </location>
</feature>
<feature type="compositionally biased region" description="Polar residues" evidence="1">
    <location>
        <begin position="79"/>
        <end position="94"/>
    </location>
</feature>
<dbReference type="RefSeq" id="WP_096465921.1">
    <property type="nucleotide sequence ID" value="NZ_AP017312.1"/>
</dbReference>
<dbReference type="EMBL" id="AP017312">
    <property type="protein sequence ID" value="BAU28146.1"/>
    <property type="molecule type" value="Genomic_DNA"/>
</dbReference>
<keyword evidence="3" id="KW-1185">Reference proteome</keyword>
<protein>
    <submittedName>
        <fullName evidence="2">Uncharacterized protein</fullName>
    </submittedName>
</protein>
<evidence type="ECO:0000313" key="2">
    <source>
        <dbReference type="EMBL" id="BAU28146.1"/>
    </source>
</evidence>
<dbReference type="KEGG" id="asoc:CB4_02320"/>
<accession>A0A0U5B0N4</accession>
<proteinExistence type="predicted"/>